<dbReference type="Pfam" id="PF02441">
    <property type="entry name" value="Flavoprotein"/>
    <property type="match status" value="1"/>
</dbReference>
<comment type="catalytic activity">
    <reaction evidence="3 4">
        <text>N-[(R)-4-phosphopantothenoyl]-L-cysteine + H(+) = (R)-4'-phosphopantetheine + CO2</text>
        <dbReference type="Rhea" id="RHEA:16793"/>
        <dbReference type="ChEBI" id="CHEBI:15378"/>
        <dbReference type="ChEBI" id="CHEBI:16526"/>
        <dbReference type="ChEBI" id="CHEBI:59458"/>
        <dbReference type="ChEBI" id="CHEBI:61723"/>
        <dbReference type="EC" id="4.1.1.36"/>
    </reaction>
</comment>
<feature type="domain" description="Flavoprotein" evidence="5">
    <location>
        <begin position="7"/>
        <end position="179"/>
    </location>
</feature>
<dbReference type="GO" id="GO:0004633">
    <property type="term" value="F:phosphopantothenoylcysteine decarboxylase activity"/>
    <property type="evidence" value="ECO:0007669"/>
    <property type="project" value="UniProtKB-UniRule"/>
</dbReference>
<evidence type="ECO:0000313" key="8">
    <source>
        <dbReference type="Proteomes" id="UP000772181"/>
    </source>
</evidence>
<gene>
    <name evidence="3 7" type="primary">coaBC</name>
    <name evidence="7" type="ORF">HY730_00690</name>
</gene>
<protein>
    <recommendedName>
        <fullName evidence="3">Coenzyme A biosynthesis bifunctional protein CoaBC</fullName>
    </recommendedName>
    <alternativeName>
        <fullName evidence="3">DNA/pantothenate metabolism flavoprotein</fullName>
    </alternativeName>
    <alternativeName>
        <fullName evidence="3">Phosphopantothenoylcysteine synthetase/decarboxylase</fullName>
        <shortName evidence="3">PPCS-PPCDC</shortName>
    </alternativeName>
    <domain>
        <recommendedName>
            <fullName evidence="3">Phosphopantothenoylcysteine decarboxylase</fullName>
            <shortName evidence="3">PPC decarboxylase</shortName>
            <shortName evidence="3">PPC-DC</shortName>
            <ecNumber evidence="3">4.1.1.36</ecNumber>
        </recommendedName>
        <alternativeName>
            <fullName evidence="3">CoaC</fullName>
        </alternativeName>
    </domain>
    <domain>
        <recommendedName>
            <fullName evidence="3">Phosphopantothenate--cysteine ligase</fullName>
            <ecNumber evidence="3">6.3.2.5</ecNumber>
        </recommendedName>
        <alternativeName>
            <fullName evidence="3">CoaB</fullName>
        </alternativeName>
        <alternativeName>
            <fullName evidence="3">Phosphopantothenoylcysteine synthetase</fullName>
            <shortName evidence="3">PPC synthetase</shortName>
            <shortName evidence="3">PPC-S</shortName>
        </alternativeName>
    </domain>
</protein>
<dbReference type="Gene3D" id="3.40.50.1950">
    <property type="entry name" value="Flavin prenyltransferase-like"/>
    <property type="match status" value="1"/>
</dbReference>
<dbReference type="GO" id="GO:0010181">
    <property type="term" value="F:FMN binding"/>
    <property type="evidence" value="ECO:0007669"/>
    <property type="project" value="UniProtKB-UniRule"/>
</dbReference>
<comment type="cofactor">
    <cofactor evidence="3">
        <name>FMN</name>
        <dbReference type="ChEBI" id="CHEBI:58210"/>
    </cofactor>
    <text evidence="3">Binds 1 FMN per subunit.</text>
</comment>
<dbReference type="PANTHER" id="PTHR14359:SF6">
    <property type="entry name" value="PHOSPHOPANTOTHENOYLCYSTEINE DECARBOXYLASE"/>
    <property type="match status" value="1"/>
</dbReference>
<accession>A0A933GJ84</accession>
<feature type="binding site" evidence="3">
    <location>
        <position position="279"/>
    </location>
    <ligand>
        <name>CTP</name>
        <dbReference type="ChEBI" id="CHEBI:37563"/>
    </ligand>
</feature>
<dbReference type="HAMAP" id="MF_02225">
    <property type="entry name" value="CoaBC"/>
    <property type="match status" value="1"/>
</dbReference>
<comment type="similarity">
    <text evidence="3 4">In the C-terminal section; belongs to the PPC synthetase family.</text>
</comment>
<dbReference type="InterPro" id="IPR005252">
    <property type="entry name" value="CoaBC"/>
</dbReference>
<comment type="pathway">
    <text evidence="3 4">Cofactor biosynthesis; coenzyme A biosynthesis; CoA from (R)-pantothenate: step 2/5.</text>
</comment>
<evidence type="ECO:0000256" key="3">
    <source>
        <dbReference type="HAMAP-Rule" id="MF_02225"/>
    </source>
</evidence>
<comment type="catalytic activity">
    <reaction evidence="3 4">
        <text>(R)-4'-phosphopantothenate + L-cysteine + CTP = N-[(R)-4-phosphopantothenoyl]-L-cysteine + CMP + diphosphate + H(+)</text>
        <dbReference type="Rhea" id="RHEA:19397"/>
        <dbReference type="ChEBI" id="CHEBI:10986"/>
        <dbReference type="ChEBI" id="CHEBI:15378"/>
        <dbReference type="ChEBI" id="CHEBI:33019"/>
        <dbReference type="ChEBI" id="CHEBI:35235"/>
        <dbReference type="ChEBI" id="CHEBI:37563"/>
        <dbReference type="ChEBI" id="CHEBI:59458"/>
        <dbReference type="ChEBI" id="CHEBI:60377"/>
        <dbReference type="EC" id="6.3.2.5"/>
    </reaction>
</comment>
<dbReference type="Proteomes" id="UP000772181">
    <property type="component" value="Unassembled WGS sequence"/>
</dbReference>
<dbReference type="InterPro" id="IPR003382">
    <property type="entry name" value="Flavoprotein"/>
</dbReference>
<dbReference type="NCBIfam" id="TIGR00521">
    <property type="entry name" value="coaBC_dfp"/>
    <property type="match status" value="1"/>
</dbReference>
<dbReference type="SUPFAM" id="SSF102645">
    <property type="entry name" value="CoaB-like"/>
    <property type="match status" value="1"/>
</dbReference>
<name>A0A933GJ84_UNCTE</name>
<sequence>MLLKGREIVLGVSGGIAVYKSVELLRLLCRDGAAVTVVMTANAQKFVAPLTFQTLSGRRVITDMFSPLAEVEIEHTSLADQGEVLVIAPATANIIGKCAHGIADDFLSTFYLVFHKHVIMAPAMNPNMFSNQAVQDNIRILKNRGVHFVDPECGEMACGAMGQGRLALPEVIFQSVLQKLQRANDFEGKTLIVTAGPTREPIDAVRFISNHSSGKMGYAIAKRARERGAKVILISGPVNIQPPAGIDFIPVETALEMREALRLHYEKADIIIKAAAVADFRPRNFSDQKIKKKEASLILELERNPDILAELGAKKGNKILVGFAAETQNLLDYALEKLREKNLDMIVANDVSRKDIGFGSDYNAGKFIFRNGQVEEFQRMTKEDLAETLLSRVLQL</sequence>
<dbReference type="PANTHER" id="PTHR14359">
    <property type="entry name" value="HOMO-OLIGOMERIC FLAVIN CONTAINING CYS DECARBOXYLASE FAMILY"/>
    <property type="match status" value="1"/>
</dbReference>
<feature type="region of interest" description="Phosphopantothenate--cysteine ligase" evidence="3">
    <location>
        <begin position="191"/>
        <end position="396"/>
    </location>
</feature>
<dbReference type="EC" id="6.3.2.5" evidence="3"/>
<evidence type="ECO:0000256" key="4">
    <source>
        <dbReference type="RuleBase" id="RU364078"/>
    </source>
</evidence>
<feature type="active site" description="Proton donor" evidence="3">
    <location>
        <position position="158"/>
    </location>
</feature>
<dbReference type="GO" id="GO:0046872">
    <property type="term" value="F:metal ion binding"/>
    <property type="evidence" value="ECO:0007669"/>
    <property type="project" value="UniProtKB-KW"/>
</dbReference>
<comment type="caution">
    <text evidence="3">Lacks conserved residue(s) required for the propagation of feature annotation.</text>
</comment>
<evidence type="ECO:0000313" key="7">
    <source>
        <dbReference type="EMBL" id="MBI4594877.1"/>
    </source>
</evidence>
<dbReference type="InterPro" id="IPR035929">
    <property type="entry name" value="CoaB-like_sf"/>
</dbReference>
<organism evidence="7 8">
    <name type="scientific">Tectimicrobiota bacterium</name>
    <dbReference type="NCBI Taxonomy" id="2528274"/>
    <lineage>
        <taxon>Bacteria</taxon>
        <taxon>Pseudomonadati</taxon>
        <taxon>Nitrospinota/Tectimicrobiota group</taxon>
        <taxon>Candidatus Tectimicrobiota</taxon>
    </lineage>
</organism>
<dbReference type="GO" id="GO:0015941">
    <property type="term" value="P:pantothenate catabolic process"/>
    <property type="evidence" value="ECO:0007669"/>
    <property type="project" value="InterPro"/>
</dbReference>
<feature type="binding site" evidence="3">
    <location>
        <position position="337"/>
    </location>
    <ligand>
        <name>CTP</name>
        <dbReference type="ChEBI" id="CHEBI:37563"/>
    </ligand>
</feature>
<dbReference type="EMBL" id="JACQWF010000029">
    <property type="protein sequence ID" value="MBI4594877.1"/>
    <property type="molecule type" value="Genomic_DNA"/>
</dbReference>
<feature type="binding site" evidence="3">
    <location>
        <position position="289"/>
    </location>
    <ligand>
        <name>CTP</name>
        <dbReference type="ChEBI" id="CHEBI:37563"/>
    </ligand>
</feature>
<dbReference type="Pfam" id="PF04127">
    <property type="entry name" value="DFP"/>
    <property type="match status" value="1"/>
</dbReference>
<feature type="binding site" evidence="3">
    <location>
        <position position="341"/>
    </location>
    <ligand>
        <name>CTP</name>
        <dbReference type="ChEBI" id="CHEBI:37563"/>
    </ligand>
</feature>
<keyword evidence="2 3" id="KW-0456">Lyase</keyword>
<comment type="caution">
    <text evidence="7">The sequence shown here is derived from an EMBL/GenBank/DDBJ whole genome shotgun (WGS) entry which is preliminary data.</text>
</comment>
<reference evidence="7" key="1">
    <citation type="submission" date="2020-07" db="EMBL/GenBank/DDBJ databases">
        <title>Huge and variable diversity of episymbiotic CPR bacteria and DPANN archaea in groundwater ecosystems.</title>
        <authorList>
            <person name="He C.Y."/>
            <person name="Keren R."/>
            <person name="Whittaker M."/>
            <person name="Farag I.F."/>
            <person name="Doudna J."/>
            <person name="Cate J.H.D."/>
            <person name="Banfield J.F."/>
        </authorList>
    </citation>
    <scope>NUCLEOTIDE SEQUENCE</scope>
    <source>
        <strain evidence="7">NC_groundwater_1482_Ag_S-0.65um_47_24</strain>
    </source>
</reference>
<feature type="binding site" evidence="3">
    <location>
        <begin position="305"/>
        <end position="308"/>
    </location>
    <ligand>
        <name>CTP</name>
        <dbReference type="ChEBI" id="CHEBI:37563"/>
    </ligand>
</feature>
<dbReference type="GO" id="GO:0004632">
    <property type="term" value="F:phosphopantothenate--cysteine ligase activity"/>
    <property type="evidence" value="ECO:0007669"/>
    <property type="project" value="UniProtKB-UniRule"/>
</dbReference>
<evidence type="ECO:0000259" key="6">
    <source>
        <dbReference type="Pfam" id="PF04127"/>
    </source>
</evidence>
<dbReference type="GO" id="GO:0071513">
    <property type="term" value="C:phosphopantothenoylcysteine decarboxylase complex"/>
    <property type="evidence" value="ECO:0007669"/>
    <property type="project" value="TreeGrafter"/>
</dbReference>
<keyword evidence="3" id="KW-0479">Metal-binding</keyword>
<dbReference type="EC" id="4.1.1.36" evidence="3"/>
<keyword evidence="3 4" id="KW-0288">FMN</keyword>
<evidence type="ECO:0000256" key="1">
    <source>
        <dbReference type="ARBA" id="ARBA00022793"/>
    </source>
</evidence>
<keyword evidence="3 4" id="KW-0436">Ligase</keyword>
<dbReference type="SUPFAM" id="SSF52507">
    <property type="entry name" value="Homo-oligomeric flavin-containing Cys decarboxylases, HFCD"/>
    <property type="match status" value="1"/>
</dbReference>
<proteinExistence type="inferred from homology"/>
<comment type="pathway">
    <text evidence="3 4">Cofactor biosynthesis; coenzyme A biosynthesis; CoA from (R)-pantothenate: step 3/5.</text>
</comment>
<dbReference type="AlphaFoldDB" id="A0A933GJ84"/>
<feature type="domain" description="DNA/pantothenate metabolism flavoprotein C-terminal" evidence="6">
    <location>
        <begin position="187"/>
        <end position="395"/>
    </location>
</feature>
<dbReference type="Gene3D" id="3.40.50.10300">
    <property type="entry name" value="CoaB-like"/>
    <property type="match status" value="1"/>
</dbReference>
<comment type="cofactor">
    <cofactor evidence="3">
        <name>Mg(2+)</name>
        <dbReference type="ChEBI" id="CHEBI:18420"/>
    </cofactor>
</comment>
<comment type="function">
    <text evidence="4">Catalyzes two steps in the biosynthesis of coenzyme A. In the first step cysteine is conjugated to 4'-phosphopantothenate to form 4-phosphopantothenoylcysteine, in the latter compound is decarboxylated to form 4'-phosphopantotheine.</text>
</comment>
<comment type="similarity">
    <text evidence="3 4">In the N-terminal section; belongs to the HFCD (homo-oligomeric flavin containing Cys decarboxylase) superfamily.</text>
</comment>
<comment type="function">
    <text evidence="3">Catalyzes two sequential steps in the biosynthesis of coenzyme A. In the first step cysteine is conjugated to 4'-phosphopantothenate to form 4-phosphopantothenoylcysteine. In the second step the latter compound is decarboxylated to form 4'-phosphopantotheine.</text>
</comment>
<feature type="binding site" evidence="3">
    <location>
        <position position="323"/>
    </location>
    <ligand>
        <name>CTP</name>
        <dbReference type="ChEBI" id="CHEBI:37563"/>
    </ligand>
</feature>
<evidence type="ECO:0000256" key="2">
    <source>
        <dbReference type="ARBA" id="ARBA00023239"/>
    </source>
</evidence>
<keyword evidence="3" id="KW-0460">Magnesium</keyword>
<dbReference type="GO" id="GO:0015937">
    <property type="term" value="P:coenzyme A biosynthetic process"/>
    <property type="evidence" value="ECO:0007669"/>
    <property type="project" value="UniProtKB-UniRule"/>
</dbReference>
<feature type="region of interest" description="Phosphopantothenoylcysteine decarboxylase" evidence="3">
    <location>
        <begin position="1"/>
        <end position="190"/>
    </location>
</feature>
<evidence type="ECO:0000259" key="5">
    <source>
        <dbReference type="Pfam" id="PF02441"/>
    </source>
</evidence>
<dbReference type="InterPro" id="IPR036551">
    <property type="entry name" value="Flavin_trans-like"/>
</dbReference>
<keyword evidence="3 4" id="KW-0285">Flavoprotein</keyword>
<dbReference type="InterPro" id="IPR007085">
    <property type="entry name" value="DNA/pantothenate-metab_flavo_C"/>
</dbReference>
<keyword evidence="1 3" id="KW-0210">Decarboxylase</keyword>
<keyword evidence="3" id="KW-0511">Multifunctional enzyme</keyword>